<evidence type="ECO:0000259" key="1">
    <source>
        <dbReference type="PROSITE" id="PS51379"/>
    </source>
</evidence>
<dbReference type="InterPro" id="IPR017896">
    <property type="entry name" value="4Fe4S_Fe-S-bd"/>
</dbReference>
<name>A0A937FZG8_9BACT</name>
<dbReference type="SUPFAM" id="SSF54862">
    <property type="entry name" value="4Fe-4S ferredoxins"/>
    <property type="match status" value="1"/>
</dbReference>
<protein>
    <submittedName>
        <fullName evidence="2">Ferredoxin</fullName>
    </submittedName>
</protein>
<dbReference type="Pfam" id="PF13370">
    <property type="entry name" value="Fer4_13"/>
    <property type="match status" value="1"/>
</dbReference>
<gene>
    <name evidence="2" type="ORF">JMN32_21950</name>
</gene>
<keyword evidence="3" id="KW-1185">Reference proteome</keyword>
<feature type="domain" description="4Fe-4S ferredoxin-type" evidence="1">
    <location>
        <begin position="2"/>
        <end position="30"/>
    </location>
</feature>
<proteinExistence type="predicted"/>
<comment type="caution">
    <text evidence="2">The sequence shown here is derived from an EMBL/GenBank/DDBJ whole genome shotgun (WGS) entry which is preliminary data.</text>
</comment>
<dbReference type="Gene3D" id="3.30.70.20">
    <property type="match status" value="1"/>
</dbReference>
<reference evidence="2" key="1">
    <citation type="submission" date="2021-01" db="EMBL/GenBank/DDBJ databases">
        <title>Fulvivirga kasyanovii gen. nov., sp nov., a novel member of the phylum Bacteroidetes isolated from seawater in a mussel farm.</title>
        <authorList>
            <person name="Zhao L.-H."/>
            <person name="Wang Z.-J."/>
        </authorList>
    </citation>
    <scope>NUCLEOTIDE SEQUENCE</scope>
    <source>
        <strain evidence="2">29W222</strain>
    </source>
</reference>
<accession>A0A937FZG8</accession>
<dbReference type="RefSeq" id="WP_202858526.1">
    <property type="nucleotide sequence ID" value="NZ_JAEUGD010000066.1"/>
</dbReference>
<dbReference type="PROSITE" id="PS51379">
    <property type="entry name" value="4FE4S_FER_2"/>
    <property type="match status" value="1"/>
</dbReference>
<evidence type="ECO:0000313" key="3">
    <source>
        <dbReference type="Proteomes" id="UP000614216"/>
    </source>
</evidence>
<dbReference type="EMBL" id="JAEUGD010000066">
    <property type="protein sequence ID" value="MBL6448990.1"/>
    <property type="molecule type" value="Genomic_DNA"/>
</dbReference>
<dbReference type="AlphaFoldDB" id="A0A937FZG8"/>
<organism evidence="2 3">
    <name type="scientific">Fulvivirga marina</name>
    <dbReference type="NCBI Taxonomy" id="2494733"/>
    <lineage>
        <taxon>Bacteria</taxon>
        <taxon>Pseudomonadati</taxon>
        <taxon>Bacteroidota</taxon>
        <taxon>Cytophagia</taxon>
        <taxon>Cytophagales</taxon>
        <taxon>Fulvivirgaceae</taxon>
        <taxon>Fulvivirga</taxon>
    </lineage>
</organism>
<dbReference type="Proteomes" id="UP000614216">
    <property type="component" value="Unassembled WGS sequence"/>
</dbReference>
<evidence type="ECO:0000313" key="2">
    <source>
        <dbReference type="EMBL" id="MBL6448990.1"/>
    </source>
</evidence>
<sequence length="74" mass="8216">MAKVIHYRNKCIGCNICFEMQPNIWRMSQKDGKATLVGGEIKKGLYILSIAEGHSEVLLNEVAKACPVNIIKVV</sequence>